<gene>
    <name evidence="1" type="ORF">ACFOW9_05000</name>
</gene>
<dbReference type="EMBL" id="JBHSCQ010000005">
    <property type="protein sequence ID" value="MFC4264954.1"/>
    <property type="molecule type" value="Genomic_DNA"/>
</dbReference>
<evidence type="ECO:0000313" key="2">
    <source>
        <dbReference type="Proteomes" id="UP001595773"/>
    </source>
</evidence>
<dbReference type="Gene3D" id="3.30.1360.130">
    <property type="entry name" value="Dipeptide transport protein"/>
    <property type="match status" value="1"/>
</dbReference>
<dbReference type="InterPro" id="IPR036177">
    <property type="entry name" value="Peptidase_M55_sf"/>
</dbReference>
<sequence length="276" mass="29561">MKVWISFDMEGVAGVVDWDQCRPGGHDYPLACALLQDEVNAAIEGALAGGATEIVINDSHGRMANLDPRAVAGGAQYIAGKQKPHFMMQGLDESFDAIFFVGYHGSISGPVSNMSHSFNPQVFSAARINGTLVGESGINALFAQHFGVPIALVTGDSLTWEETRAFAPGAQHVVTKESISRLSAMSLHPNESCRLIREAAQLAIERVAGGEVQVANIAVPAQLDLDLRSADLVSMALWIKNTTKIGERTVRIESAQRNLLETFESFIGVDTVLRGA</sequence>
<evidence type="ECO:0000313" key="1">
    <source>
        <dbReference type="EMBL" id="MFC4264954.1"/>
    </source>
</evidence>
<keyword evidence="2" id="KW-1185">Reference proteome</keyword>
<dbReference type="PIRSF" id="PIRSF015853">
    <property type="entry name" value="Pep_DppA"/>
    <property type="match status" value="1"/>
</dbReference>
<dbReference type="Pfam" id="PF04951">
    <property type="entry name" value="Peptidase_M55"/>
    <property type="match status" value="1"/>
</dbReference>
<dbReference type="CDD" id="cd08663">
    <property type="entry name" value="DAP_dppA_1"/>
    <property type="match status" value="1"/>
</dbReference>
<dbReference type="InterPro" id="IPR007035">
    <property type="entry name" value="Peptidase_M55"/>
</dbReference>
<name>A0ABV8QXP2_9MICC</name>
<accession>A0ABV8QXP2</accession>
<dbReference type="SUPFAM" id="SSF63992">
    <property type="entry name" value="Dipeptide transport protein"/>
    <property type="match status" value="1"/>
</dbReference>
<organism evidence="1 2">
    <name type="scientific">Arthrobacter cryoconiti</name>
    <dbReference type="NCBI Taxonomy" id="748907"/>
    <lineage>
        <taxon>Bacteria</taxon>
        <taxon>Bacillati</taxon>
        <taxon>Actinomycetota</taxon>
        <taxon>Actinomycetes</taxon>
        <taxon>Micrococcales</taxon>
        <taxon>Micrococcaceae</taxon>
        <taxon>Arthrobacter</taxon>
    </lineage>
</organism>
<dbReference type="Proteomes" id="UP001595773">
    <property type="component" value="Unassembled WGS sequence"/>
</dbReference>
<dbReference type="RefSeq" id="WP_230066577.1">
    <property type="nucleotide sequence ID" value="NZ_BAABLL010000019.1"/>
</dbReference>
<protein>
    <submittedName>
        <fullName evidence="1">M55 family metallopeptidase</fullName>
    </submittedName>
</protein>
<comment type="caution">
    <text evidence="1">The sequence shown here is derived from an EMBL/GenBank/DDBJ whole genome shotgun (WGS) entry which is preliminary data.</text>
</comment>
<dbReference type="Gene3D" id="3.40.50.10780">
    <property type="entry name" value="Dipeptide transport protein"/>
    <property type="match status" value="1"/>
</dbReference>
<dbReference type="InterPro" id="IPR027476">
    <property type="entry name" value="DppA_N"/>
</dbReference>
<proteinExistence type="predicted"/>
<reference evidence="2" key="1">
    <citation type="journal article" date="2019" name="Int. J. Syst. Evol. Microbiol.">
        <title>The Global Catalogue of Microorganisms (GCM) 10K type strain sequencing project: providing services to taxonomists for standard genome sequencing and annotation.</title>
        <authorList>
            <consortium name="The Broad Institute Genomics Platform"/>
            <consortium name="The Broad Institute Genome Sequencing Center for Infectious Disease"/>
            <person name="Wu L."/>
            <person name="Ma J."/>
        </authorList>
    </citation>
    <scope>NUCLEOTIDE SEQUENCE [LARGE SCALE GENOMIC DNA]</scope>
    <source>
        <strain evidence="2">CGMCC 1.10698</strain>
    </source>
</reference>